<dbReference type="SUPFAM" id="SSF88697">
    <property type="entry name" value="PUA domain-like"/>
    <property type="match status" value="1"/>
</dbReference>
<reference evidence="2 3" key="1">
    <citation type="submission" date="2018-12" db="EMBL/GenBank/DDBJ databases">
        <title>Hymenobacter gummosus sp. nov., isolated from a spring.</title>
        <authorList>
            <person name="Nie L."/>
        </authorList>
    </citation>
    <scope>NUCLEOTIDE SEQUENCE [LARGE SCALE GENOMIC DNA]</scope>
    <source>
        <strain evidence="2 3">KCTC 52166</strain>
    </source>
</reference>
<dbReference type="EMBL" id="RXOF01000017">
    <property type="protein sequence ID" value="RTQ46047.1"/>
    <property type="molecule type" value="Genomic_DNA"/>
</dbReference>
<dbReference type="OrthoDB" id="25394at2"/>
<comment type="caution">
    <text evidence="2">The sequence shown here is derived from an EMBL/GenBank/DDBJ whole genome shotgun (WGS) entry which is preliminary data.</text>
</comment>
<keyword evidence="3" id="KW-1185">Reference proteome</keyword>
<dbReference type="Proteomes" id="UP000282184">
    <property type="component" value="Unassembled WGS sequence"/>
</dbReference>
<gene>
    <name evidence="2" type="ORF">EJV47_23120</name>
</gene>
<sequence>MRLLPLFPLNLVVFPGEKLNLHIFEPRYRQLVEDCLTEGITFGIPPYLDDQVQPIGTEMRLVKVERAYPSGESDIRTQAVGRFRIAELLREAPGKLYAAAQVEDFPADAEPADAALRQRISAQIEHLYGALGLQKLFIELAPDYATFDIAHHLGLSTEQEYALLSLATEPERQRFILVHLEHILPVVLETERLKERVRQNGHFKHLTPPNF</sequence>
<dbReference type="InterPro" id="IPR046336">
    <property type="entry name" value="Lon_prtase_N_sf"/>
</dbReference>
<name>A0A431TWY5_9BACT</name>
<dbReference type="PANTHER" id="PTHR46732:SF8">
    <property type="entry name" value="ATP-DEPENDENT PROTEASE LA (LON) DOMAIN PROTEIN"/>
    <property type="match status" value="1"/>
</dbReference>
<dbReference type="RefSeq" id="WP_126695583.1">
    <property type="nucleotide sequence ID" value="NZ_RXOF01000017.1"/>
</dbReference>
<dbReference type="AlphaFoldDB" id="A0A431TWY5"/>
<dbReference type="PANTHER" id="PTHR46732">
    <property type="entry name" value="ATP-DEPENDENT PROTEASE LA (LON) DOMAIN PROTEIN"/>
    <property type="match status" value="1"/>
</dbReference>
<dbReference type="Gene3D" id="2.30.130.40">
    <property type="entry name" value="LON domain-like"/>
    <property type="match status" value="1"/>
</dbReference>
<evidence type="ECO:0000313" key="3">
    <source>
        <dbReference type="Proteomes" id="UP000282184"/>
    </source>
</evidence>
<dbReference type="SMART" id="SM00464">
    <property type="entry name" value="LON"/>
    <property type="match status" value="1"/>
</dbReference>
<evidence type="ECO:0000259" key="1">
    <source>
        <dbReference type="PROSITE" id="PS51787"/>
    </source>
</evidence>
<accession>A0A431TWY5</accession>
<protein>
    <submittedName>
        <fullName evidence="2">Peptidase</fullName>
    </submittedName>
</protein>
<dbReference type="PROSITE" id="PS51787">
    <property type="entry name" value="LON_N"/>
    <property type="match status" value="1"/>
</dbReference>
<proteinExistence type="predicted"/>
<dbReference type="InterPro" id="IPR003111">
    <property type="entry name" value="Lon_prtase_N"/>
</dbReference>
<dbReference type="Pfam" id="PF02190">
    <property type="entry name" value="LON_substr_bdg"/>
    <property type="match status" value="1"/>
</dbReference>
<evidence type="ECO:0000313" key="2">
    <source>
        <dbReference type="EMBL" id="RTQ46047.1"/>
    </source>
</evidence>
<feature type="domain" description="Lon N-terminal" evidence="1">
    <location>
        <begin position="1"/>
        <end position="184"/>
    </location>
</feature>
<organism evidence="2 3">
    <name type="scientific">Hymenobacter gummosus</name>
    <dbReference type="NCBI Taxonomy" id="1776032"/>
    <lineage>
        <taxon>Bacteria</taxon>
        <taxon>Pseudomonadati</taxon>
        <taxon>Bacteroidota</taxon>
        <taxon>Cytophagia</taxon>
        <taxon>Cytophagales</taxon>
        <taxon>Hymenobacteraceae</taxon>
        <taxon>Hymenobacter</taxon>
    </lineage>
</organism>
<dbReference type="InterPro" id="IPR015947">
    <property type="entry name" value="PUA-like_sf"/>
</dbReference>